<proteinExistence type="predicted"/>
<dbReference type="Proteomes" id="UP000526033">
    <property type="component" value="Unassembled WGS sequence"/>
</dbReference>
<dbReference type="AlphaFoldDB" id="A0A7X9HH39"/>
<evidence type="ECO:0000313" key="2">
    <source>
        <dbReference type="EMBL" id="NMB70207.1"/>
    </source>
</evidence>
<gene>
    <name evidence="2" type="ORF">GYA27_03345</name>
</gene>
<dbReference type="EMBL" id="JAAZNL010000040">
    <property type="protein sequence ID" value="NMB70207.1"/>
    <property type="molecule type" value="Genomic_DNA"/>
</dbReference>
<comment type="caution">
    <text evidence="2">The sequence shown here is derived from an EMBL/GenBank/DDBJ whole genome shotgun (WGS) entry which is preliminary data.</text>
</comment>
<accession>A0A7X9HH39</accession>
<evidence type="ECO:0000313" key="3">
    <source>
        <dbReference type="Proteomes" id="UP000526033"/>
    </source>
</evidence>
<keyword evidence="1" id="KW-1133">Transmembrane helix</keyword>
<keyword evidence="1" id="KW-0472">Membrane</keyword>
<evidence type="ECO:0000256" key="1">
    <source>
        <dbReference type="SAM" id="Phobius"/>
    </source>
</evidence>
<keyword evidence="1" id="KW-0812">Transmembrane</keyword>
<reference evidence="2 3" key="1">
    <citation type="journal article" date="2020" name="Biotechnol. Biofuels">
        <title>New insights from the biogas microbiome by comprehensive genome-resolved metagenomics of nearly 1600 species originating from multiple anaerobic digesters.</title>
        <authorList>
            <person name="Campanaro S."/>
            <person name="Treu L."/>
            <person name="Rodriguez-R L.M."/>
            <person name="Kovalovszki A."/>
            <person name="Ziels R.M."/>
            <person name="Maus I."/>
            <person name="Zhu X."/>
            <person name="Kougias P.G."/>
            <person name="Basile A."/>
            <person name="Luo G."/>
            <person name="Schluter A."/>
            <person name="Konstantinidis K.T."/>
            <person name="Angelidaki I."/>
        </authorList>
    </citation>
    <scope>NUCLEOTIDE SEQUENCE [LARGE SCALE GENOMIC DNA]</scope>
    <source>
        <strain evidence="2">AS27yjCOA_165</strain>
    </source>
</reference>
<feature type="transmembrane region" description="Helical" evidence="1">
    <location>
        <begin position="72"/>
        <end position="93"/>
    </location>
</feature>
<protein>
    <submittedName>
        <fullName evidence="2">TFIIB-type zinc ribbon-containing protein</fullName>
    </submittedName>
</protein>
<organism evidence="2 3">
    <name type="scientific">candidate division WWE3 bacterium</name>
    <dbReference type="NCBI Taxonomy" id="2053526"/>
    <lineage>
        <taxon>Bacteria</taxon>
        <taxon>Katanobacteria</taxon>
    </lineage>
</organism>
<name>A0A7X9HH39_UNCKA</name>
<sequence>MQRTCPACHEKLTTNDHFFCGNCGSVLESALVVNTGASKKIIDLDKIAFQKTKPKKKKITEVAKNVVEITNLQGIVILLAVLGFIGLPTYIFLSGLHTDLLQSISLAKKRPSVVTLPATPKIAQTSGSVKSLPLLSARLGNQTLIPFVPYNVDIIVESGDVYNAIKMLVIKDNYYRELHDVLVPVISEHFVFFAKSDPAGTLWAVVMPLKSDANMSEFSIPEKYSWLHLKKIDNFIILSNSAQLVENSIAASSGLEKNINMNPVYVQLRSKVSATGKMSFVAITGEGKNLLSKSLPPEIPQDLTEILMSHFISNSNYLVIRD</sequence>